<comment type="caution">
    <text evidence="2">The sequence shown here is derived from an EMBL/GenBank/DDBJ whole genome shotgun (WGS) entry which is preliminary data.</text>
</comment>
<name>A0AAW1SLX7_9CHLO</name>
<dbReference type="Pfam" id="PF08819">
    <property type="entry name" value="DUF1802"/>
    <property type="match status" value="1"/>
</dbReference>
<dbReference type="InterPro" id="IPR014923">
    <property type="entry name" value="DUF1802"/>
</dbReference>
<evidence type="ECO:0000313" key="2">
    <source>
        <dbReference type="EMBL" id="KAK9846560.1"/>
    </source>
</evidence>
<protein>
    <recommendedName>
        <fullName evidence="1">Homologous recombination OB-fold protein OB-fold domain-containing protein</fullName>
    </recommendedName>
</protein>
<organism evidence="2 3">
    <name type="scientific">Elliptochloris bilobata</name>
    <dbReference type="NCBI Taxonomy" id="381761"/>
    <lineage>
        <taxon>Eukaryota</taxon>
        <taxon>Viridiplantae</taxon>
        <taxon>Chlorophyta</taxon>
        <taxon>core chlorophytes</taxon>
        <taxon>Trebouxiophyceae</taxon>
        <taxon>Trebouxiophyceae incertae sedis</taxon>
        <taxon>Elliptochloris clade</taxon>
        <taxon>Elliptochloris</taxon>
    </lineage>
</organism>
<sequence length="329" mass="34843">MGLSSFDESSPQLQHTVRSLAMEGAPARVPRLVVLVVSLALTGHGEAFVRLKDPTGAIGAGVTARVLETEPNLAPGGALLLKDIAVLRMGEASYLAITPANVTKVVAAAAVGGSGGGGDGGQLDISQLFEGMEEDDSLDGEQTILVRKGGSAEKGFRPDALSFLLMPTSFHVDADVLLPAAADRYQEELDFEPKGLPSLQLGVAAELTGAWTVTAPADPDAGAELLAVTQGLHVYGSKFLQARLKWRPRQPLTLLELRARRLRPPLALPARDEFWGCFSWVNIGAEAAKQAAHGWQHGTPALPDDVFLEKQAALRRALRSMQVEPLVLG</sequence>
<dbReference type="AlphaFoldDB" id="A0AAW1SLX7"/>
<evidence type="ECO:0000313" key="3">
    <source>
        <dbReference type="Proteomes" id="UP001445335"/>
    </source>
</evidence>
<dbReference type="InterPro" id="IPR028045">
    <property type="entry name" value="HROB"/>
</dbReference>
<dbReference type="Proteomes" id="UP001445335">
    <property type="component" value="Unassembled WGS sequence"/>
</dbReference>
<dbReference type="GO" id="GO:0000725">
    <property type="term" value="P:recombinational repair"/>
    <property type="evidence" value="ECO:0007669"/>
    <property type="project" value="InterPro"/>
</dbReference>
<dbReference type="PANTHER" id="PTHR14523:SF1">
    <property type="entry name" value="HOMOLOGOUS RECOMBINATION OB-FOLD PROTEIN"/>
    <property type="match status" value="1"/>
</dbReference>
<dbReference type="PANTHER" id="PTHR14523">
    <property type="entry name" value="UNCHARACTERIZED PROTEIN C17ORF53 HOMOLOG"/>
    <property type="match status" value="1"/>
</dbReference>
<dbReference type="EMBL" id="JALJOU010000001">
    <property type="protein sequence ID" value="KAK9846560.1"/>
    <property type="molecule type" value="Genomic_DNA"/>
</dbReference>
<proteinExistence type="predicted"/>
<dbReference type="InterPro" id="IPR058570">
    <property type="entry name" value="HROB_OB"/>
</dbReference>
<reference evidence="2 3" key="1">
    <citation type="journal article" date="2024" name="Nat. Commun.">
        <title>Phylogenomics reveals the evolutionary origins of lichenization in chlorophyte algae.</title>
        <authorList>
            <person name="Puginier C."/>
            <person name="Libourel C."/>
            <person name="Otte J."/>
            <person name="Skaloud P."/>
            <person name="Haon M."/>
            <person name="Grisel S."/>
            <person name="Petersen M."/>
            <person name="Berrin J.G."/>
            <person name="Delaux P.M."/>
            <person name="Dal Grande F."/>
            <person name="Keller J."/>
        </authorList>
    </citation>
    <scope>NUCLEOTIDE SEQUENCE [LARGE SCALE GENOMIC DNA]</scope>
    <source>
        <strain evidence="2 3">SAG 245.80</strain>
    </source>
</reference>
<evidence type="ECO:0000259" key="1">
    <source>
        <dbReference type="Pfam" id="PF15072"/>
    </source>
</evidence>
<gene>
    <name evidence="2" type="ORF">WJX81_006598</name>
</gene>
<feature type="domain" description="Homologous recombination OB-fold protein OB-fold" evidence="1">
    <location>
        <begin position="28"/>
        <end position="107"/>
    </location>
</feature>
<accession>A0AAW1SLX7</accession>
<keyword evidence="3" id="KW-1185">Reference proteome</keyword>
<dbReference type="Pfam" id="PF15072">
    <property type="entry name" value="HROB"/>
    <property type="match status" value="1"/>
</dbReference>